<proteinExistence type="inferred from homology"/>
<comment type="similarity">
    <text evidence="2 8">Belongs to the 4-toluene sulfonate uptake permease (TSUP) (TC 2.A.102) family.</text>
</comment>
<dbReference type="KEGG" id="ddt:AAY81_05605"/>
<dbReference type="PANTHER" id="PTHR30269">
    <property type="entry name" value="TRANSMEMBRANE PROTEIN YFCA"/>
    <property type="match status" value="1"/>
</dbReference>
<evidence type="ECO:0000313" key="9">
    <source>
        <dbReference type="EMBL" id="SEO86933.1"/>
    </source>
</evidence>
<evidence type="ECO:0000313" key="10">
    <source>
        <dbReference type="Proteomes" id="UP000182975"/>
    </source>
</evidence>
<evidence type="ECO:0000256" key="6">
    <source>
        <dbReference type="ARBA" id="ARBA00022989"/>
    </source>
</evidence>
<evidence type="ECO:0000256" key="7">
    <source>
        <dbReference type="ARBA" id="ARBA00023136"/>
    </source>
</evidence>
<dbReference type="Proteomes" id="UP000182975">
    <property type="component" value="Unassembled WGS sequence"/>
</dbReference>
<dbReference type="AlphaFoldDB" id="A0A172RY78"/>
<keyword evidence="4 8" id="KW-1003">Cell membrane</keyword>
<accession>A0A172RY78</accession>
<keyword evidence="6 8" id="KW-1133">Transmembrane helix</keyword>
<feature type="transmembrane region" description="Helical" evidence="8">
    <location>
        <begin position="163"/>
        <end position="181"/>
    </location>
</feature>
<dbReference type="Pfam" id="PF01925">
    <property type="entry name" value="TauE"/>
    <property type="match status" value="1"/>
</dbReference>
<evidence type="ECO:0000256" key="4">
    <source>
        <dbReference type="ARBA" id="ARBA00022475"/>
    </source>
</evidence>
<reference evidence="10" key="1">
    <citation type="submission" date="2016-10" db="EMBL/GenBank/DDBJ databases">
        <authorList>
            <person name="Varghese N."/>
        </authorList>
    </citation>
    <scope>NUCLEOTIDE SEQUENCE [LARGE SCALE GENOMIC DNA]</scope>
    <source>
        <strain evidence="10">DSM 21843</strain>
    </source>
</reference>
<feature type="transmembrane region" description="Helical" evidence="8">
    <location>
        <begin position="239"/>
        <end position="257"/>
    </location>
</feature>
<gene>
    <name evidence="9" type="ORF">SAMN02910314_01437</name>
</gene>
<keyword evidence="5 8" id="KW-0812">Transmembrane</keyword>
<feature type="transmembrane region" description="Helical" evidence="8">
    <location>
        <begin position="193"/>
        <end position="219"/>
    </location>
</feature>
<evidence type="ECO:0000256" key="8">
    <source>
        <dbReference type="RuleBase" id="RU363041"/>
    </source>
</evidence>
<feature type="transmembrane region" description="Helical" evidence="8">
    <location>
        <begin position="139"/>
        <end position="157"/>
    </location>
</feature>
<protein>
    <recommendedName>
        <fullName evidence="8">Probable membrane transporter protein</fullName>
    </recommendedName>
</protein>
<comment type="subcellular location">
    <subcellularLocation>
        <location evidence="1 8">Cell membrane</location>
        <topology evidence="1 8">Multi-pass membrane protein</topology>
    </subcellularLocation>
</comment>
<organism evidence="9 10">
    <name type="scientific">Denitrobacterium detoxificans</name>
    <dbReference type="NCBI Taxonomy" id="79604"/>
    <lineage>
        <taxon>Bacteria</taxon>
        <taxon>Bacillati</taxon>
        <taxon>Actinomycetota</taxon>
        <taxon>Coriobacteriia</taxon>
        <taxon>Eggerthellales</taxon>
        <taxon>Eggerthellaceae</taxon>
        <taxon>Denitrobacterium</taxon>
    </lineage>
</organism>
<sequence>MDLTQFFLGGLPAWSLLIIAPLLFAAGFVDAVGGGGGLVSLPAYILCGLPSHAAIATNKMSSTMGTTIATIKYARRGYMDWKLCIPSVALAICGSFLGSNLALLASDRLLIIVMLVALPLVGGYVLFKKDISPKTPAFPFGKTVALCMLIAFTIGIYDGFYGPGTGTFLMLLLMGVARLDVFKTAGVTKSINLTTNVTSLAVFLVNGEVLIGLGLLAGLFNIAGNYLGATYFSNKGVGIVRPIVLVVIAIFFVRLVLQLLGIF</sequence>
<dbReference type="InterPro" id="IPR002781">
    <property type="entry name" value="TM_pro_TauE-like"/>
</dbReference>
<dbReference type="GO" id="GO:0005886">
    <property type="term" value="C:plasma membrane"/>
    <property type="evidence" value="ECO:0007669"/>
    <property type="project" value="UniProtKB-SubCell"/>
</dbReference>
<feature type="transmembrane region" description="Helical" evidence="8">
    <location>
        <begin position="81"/>
        <end position="103"/>
    </location>
</feature>
<keyword evidence="3" id="KW-0813">Transport</keyword>
<feature type="transmembrane region" description="Helical" evidence="8">
    <location>
        <begin position="109"/>
        <end position="127"/>
    </location>
</feature>
<evidence type="ECO:0000256" key="5">
    <source>
        <dbReference type="ARBA" id="ARBA00022692"/>
    </source>
</evidence>
<keyword evidence="7 8" id="KW-0472">Membrane</keyword>
<evidence type="ECO:0000256" key="3">
    <source>
        <dbReference type="ARBA" id="ARBA00022448"/>
    </source>
</evidence>
<evidence type="ECO:0000256" key="2">
    <source>
        <dbReference type="ARBA" id="ARBA00009142"/>
    </source>
</evidence>
<name>A0A172RY78_9ACTN</name>
<dbReference type="PANTHER" id="PTHR30269:SF0">
    <property type="entry name" value="MEMBRANE TRANSPORTER PROTEIN YFCA-RELATED"/>
    <property type="match status" value="1"/>
</dbReference>
<dbReference type="RefSeq" id="WP_066662445.1">
    <property type="nucleotide sequence ID" value="NZ_CP011402.1"/>
</dbReference>
<evidence type="ECO:0000256" key="1">
    <source>
        <dbReference type="ARBA" id="ARBA00004651"/>
    </source>
</evidence>
<dbReference type="InterPro" id="IPR052017">
    <property type="entry name" value="TSUP"/>
</dbReference>
<dbReference type="STRING" id="79604.AAY81_05605"/>
<keyword evidence="10" id="KW-1185">Reference proteome</keyword>
<dbReference type="EMBL" id="FOEC01000009">
    <property type="protein sequence ID" value="SEO86933.1"/>
    <property type="molecule type" value="Genomic_DNA"/>
</dbReference>
<feature type="transmembrane region" description="Helical" evidence="8">
    <location>
        <begin position="41"/>
        <end position="60"/>
    </location>
</feature>